<evidence type="ECO:0000256" key="6">
    <source>
        <dbReference type="ARBA" id="ARBA00022989"/>
    </source>
</evidence>
<evidence type="ECO:0000313" key="10">
    <source>
        <dbReference type="Proteomes" id="UP000007812"/>
    </source>
</evidence>
<dbReference type="KEGG" id="mcn:Mcup_1075"/>
<dbReference type="PANTHER" id="PTHR31611:SF0">
    <property type="entry name" value="HIGH-AFFINITY NICKEL TRANSPORT PROTEIN NIC1"/>
    <property type="match status" value="1"/>
</dbReference>
<evidence type="ECO:0000256" key="7">
    <source>
        <dbReference type="ARBA" id="ARBA00023136"/>
    </source>
</evidence>
<dbReference type="RefSeq" id="WP_013737678.1">
    <property type="nucleotide sequence ID" value="NC_015435.1"/>
</dbReference>
<feature type="transmembrane region" description="Helical" evidence="8">
    <location>
        <begin position="263"/>
        <end position="290"/>
    </location>
</feature>
<evidence type="ECO:0000256" key="2">
    <source>
        <dbReference type="ARBA" id="ARBA00010892"/>
    </source>
</evidence>
<keyword evidence="7 8" id="KW-0472">Membrane</keyword>
<keyword evidence="6 8" id="KW-1133">Transmembrane helix</keyword>
<dbReference type="Pfam" id="PF03824">
    <property type="entry name" value="NicO"/>
    <property type="match status" value="1"/>
</dbReference>
<keyword evidence="10" id="KW-1185">Reference proteome</keyword>
<dbReference type="Proteomes" id="UP000007812">
    <property type="component" value="Chromosome"/>
</dbReference>
<reference evidence="9 10" key="1">
    <citation type="journal article" date="2011" name="J. Bacteriol.">
        <title>Complete genome sequence of Metallosphaera cuprina, a metal sulfide-oxidizing archaeon from a hot spring.</title>
        <authorList>
            <person name="Liu L.J."/>
            <person name="You X.Y."/>
            <person name="Zheng H."/>
            <person name="Wang S."/>
            <person name="Jiang C.Y."/>
            <person name="Liu S.J."/>
        </authorList>
    </citation>
    <scope>NUCLEOTIDE SEQUENCE [LARGE SCALE GENOMIC DNA]</scope>
    <source>
        <strain evidence="9 10">Ar-4</strain>
    </source>
</reference>
<sequence length="342" mass="38306">MGLKSRIVPFYVLELIVTALLFLWLTDLSKGVSVEKGISFFTLGVLAYTFGLRHAFDADHLAAIDNTTRKLVQEGKGASFTGLFFSLGHSSVVVLLSLSLIIAARTIASNVPALESLGSIVGTLVSGLFLYVIGLLNFFVLLEIYKIFKKIKEEKIDERKLNETLLKRGFMSRYFRNLFKIVKSQYYLYPIGFLFGLGFDTASETALLAISAASATEFSFPTWELLIFSFLFTAGMTLIDTTDGLFMNTAYRWAFLGAPLRKVWYNLTMTSISVLVAYVIGTLELLGMVQSELGLKGPFWGLIEVINQDAWWGNIGMIIIATFTLTWATSMIVYKVKYKRYE</sequence>
<dbReference type="NCBIfam" id="TIGR00802">
    <property type="entry name" value="nico"/>
    <property type="match status" value="1"/>
</dbReference>
<comment type="similarity">
    <text evidence="2 8">Belongs to the NiCoT transporter (TC 2.A.52) family.</text>
</comment>
<accession>F4G2Y2</accession>
<evidence type="ECO:0000256" key="8">
    <source>
        <dbReference type="RuleBase" id="RU362101"/>
    </source>
</evidence>
<evidence type="ECO:0000256" key="1">
    <source>
        <dbReference type="ARBA" id="ARBA00004127"/>
    </source>
</evidence>
<feature type="transmembrane region" description="Helical" evidence="8">
    <location>
        <begin position="124"/>
        <end position="145"/>
    </location>
</feature>
<keyword evidence="3 8" id="KW-0813">Transport</keyword>
<evidence type="ECO:0000256" key="5">
    <source>
        <dbReference type="ARBA" id="ARBA00022692"/>
    </source>
</evidence>
<dbReference type="GO" id="GO:0012505">
    <property type="term" value="C:endomembrane system"/>
    <property type="evidence" value="ECO:0007669"/>
    <property type="project" value="UniProtKB-SubCell"/>
</dbReference>
<keyword evidence="4" id="KW-0533">Nickel</keyword>
<dbReference type="GO" id="GO:0015099">
    <property type="term" value="F:nickel cation transmembrane transporter activity"/>
    <property type="evidence" value="ECO:0007669"/>
    <property type="project" value="UniProtKB-UniRule"/>
</dbReference>
<dbReference type="HOGENOM" id="CLU_036094_2_1_2"/>
<keyword evidence="5 8" id="KW-0812">Transmembrane</keyword>
<dbReference type="PATRIC" id="fig|1006006.8.peg.1070"/>
<dbReference type="GeneID" id="10493266"/>
<dbReference type="InterPro" id="IPR004688">
    <property type="entry name" value="Ni/Co_transpt"/>
</dbReference>
<dbReference type="EMBL" id="CP002656">
    <property type="protein sequence ID" value="AEB95180.1"/>
    <property type="molecule type" value="Genomic_DNA"/>
</dbReference>
<feature type="transmembrane region" description="Helical" evidence="8">
    <location>
        <begin position="7"/>
        <end position="25"/>
    </location>
</feature>
<evidence type="ECO:0000256" key="3">
    <source>
        <dbReference type="ARBA" id="ARBA00022448"/>
    </source>
</evidence>
<proteinExistence type="inferred from homology"/>
<evidence type="ECO:0000313" key="9">
    <source>
        <dbReference type="EMBL" id="AEB95180.1"/>
    </source>
</evidence>
<organism evidence="9 10">
    <name type="scientific">Metallosphaera cuprina (strain Ar-4)</name>
    <dbReference type="NCBI Taxonomy" id="1006006"/>
    <lineage>
        <taxon>Archaea</taxon>
        <taxon>Thermoproteota</taxon>
        <taxon>Thermoprotei</taxon>
        <taxon>Sulfolobales</taxon>
        <taxon>Sulfolobaceae</taxon>
        <taxon>Metallosphaera</taxon>
    </lineage>
</organism>
<dbReference type="InterPro" id="IPR011541">
    <property type="entry name" value="Ni/Co_transpt_high_affinity"/>
</dbReference>
<protein>
    <recommendedName>
        <fullName evidence="8">Nickel/cobalt efflux system</fullName>
    </recommendedName>
</protein>
<dbReference type="PANTHER" id="PTHR31611">
    <property type="entry name" value="HIGH-AFFINITY NICKEL TRANSPORT PROTEIN NIC1"/>
    <property type="match status" value="1"/>
</dbReference>
<feature type="transmembrane region" description="Helical" evidence="8">
    <location>
        <begin position="37"/>
        <end position="56"/>
    </location>
</feature>
<evidence type="ECO:0000256" key="4">
    <source>
        <dbReference type="ARBA" id="ARBA00022596"/>
    </source>
</evidence>
<gene>
    <name evidence="9" type="ordered locus">Mcup_1075</name>
</gene>
<dbReference type="eggNOG" id="arCOG06023">
    <property type="taxonomic scope" value="Archaea"/>
</dbReference>
<feature type="transmembrane region" description="Helical" evidence="8">
    <location>
        <begin position="186"/>
        <end position="213"/>
    </location>
</feature>
<dbReference type="OrthoDB" id="11596at2157"/>
<dbReference type="GO" id="GO:0005886">
    <property type="term" value="C:plasma membrane"/>
    <property type="evidence" value="ECO:0007669"/>
    <property type="project" value="UniProtKB-SubCell"/>
</dbReference>
<name>F4G2Y2_METCR</name>
<dbReference type="AlphaFoldDB" id="F4G2Y2"/>
<comment type="subcellular location">
    <subcellularLocation>
        <location evidence="8">Cell membrane</location>
        <topology evidence="8">Multi-pass membrane protein</topology>
    </subcellularLocation>
    <subcellularLocation>
        <location evidence="1">Endomembrane system</location>
        <topology evidence="1">Multi-pass membrane protein</topology>
    </subcellularLocation>
</comment>
<feature type="transmembrane region" description="Helical" evidence="8">
    <location>
        <begin position="310"/>
        <end position="334"/>
    </location>
</feature>
<feature type="transmembrane region" description="Helical" evidence="8">
    <location>
        <begin position="225"/>
        <end position="251"/>
    </location>
</feature>
<feature type="transmembrane region" description="Helical" evidence="8">
    <location>
        <begin position="77"/>
        <end position="104"/>
    </location>
</feature>